<dbReference type="SUPFAM" id="SSF51182">
    <property type="entry name" value="RmlC-like cupins"/>
    <property type="match status" value="1"/>
</dbReference>
<feature type="non-terminal residue" evidence="2">
    <location>
        <position position="213"/>
    </location>
</feature>
<dbReference type="EMBL" id="UINC01185196">
    <property type="protein sequence ID" value="SVD96780.1"/>
    <property type="molecule type" value="Genomic_DNA"/>
</dbReference>
<protein>
    <recommendedName>
        <fullName evidence="1">Cupin type-2 domain-containing protein</fullName>
    </recommendedName>
</protein>
<proteinExistence type="predicted"/>
<evidence type="ECO:0000313" key="2">
    <source>
        <dbReference type="EMBL" id="SVD96780.1"/>
    </source>
</evidence>
<feature type="domain" description="Cupin type-2" evidence="1">
    <location>
        <begin position="26"/>
        <end position="91"/>
    </location>
</feature>
<evidence type="ECO:0000259" key="1">
    <source>
        <dbReference type="Pfam" id="PF07883"/>
    </source>
</evidence>
<dbReference type="InterPro" id="IPR011051">
    <property type="entry name" value="RmlC_Cupin_sf"/>
</dbReference>
<name>A0A382ZNB3_9ZZZZ</name>
<dbReference type="InterPro" id="IPR014710">
    <property type="entry name" value="RmlC-like_jellyroll"/>
</dbReference>
<dbReference type="InterPro" id="IPR013096">
    <property type="entry name" value="Cupin_2"/>
</dbReference>
<gene>
    <name evidence="2" type="ORF">METZ01_LOCUS449634</name>
</gene>
<reference evidence="2" key="1">
    <citation type="submission" date="2018-05" db="EMBL/GenBank/DDBJ databases">
        <authorList>
            <person name="Lanie J.A."/>
            <person name="Ng W.-L."/>
            <person name="Kazmierczak K.M."/>
            <person name="Andrzejewski T.M."/>
            <person name="Davidsen T.M."/>
            <person name="Wayne K.J."/>
            <person name="Tettelin H."/>
            <person name="Glass J.I."/>
            <person name="Rusch D."/>
            <person name="Podicherti R."/>
            <person name="Tsui H.-C.T."/>
            <person name="Winkler M.E."/>
        </authorList>
    </citation>
    <scope>NUCLEOTIDE SEQUENCE</scope>
</reference>
<organism evidence="2">
    <name type="scientific">marine metagenome</name>
    <dbReference type="NCBI Taxonomy" id="408172"/>
    <lineage>
        <taxon>unclassified sequences</taxon>
        <taxon>metagenomes</taxon>
        <taxon>ecological metagenomes</taxon>
    </lineage>
</organism>
<accession>A0A382ZNB3</accession>
<dbReference type="Pfam" id="PF07883">
    <property type="entry name" value="Cupin_2"/>
    <property type="match status" value="1"/>
</dbReference>
<sequence length="213" mass="24081">MSFTVYDFRTDIRNVLVTPQIRSRFLRMEPGQVAVSHSHDLGHEIFLVLQGAAEFDIEGDKKVIRPGQLCVALTDEMHQVRVVGDEPMIMYLSVTPHIQPTHTFWTEHGNKQPPRFAPDSAYDVTPSPSSTTEQHIDEHLKRVDAIKEAVQAFATSQHYQAANMRQAIADRDDQAARDARAAMWETIYPLFQSVYTMGDVWNALTASLEPSSE</sequence>
<dbReference type="AlphaFoldDB" id="A0A382ZNB3"/>
<dbReference type="Gene3D" id="2.60.120.10">
    <property type="entry name" value="Jelly Rolls"/>
    <property type="match status" value="1"/>
</dbReference>